<organism evidence="1 2">
    <name type="scientific">Dreissena polymorpha</name>
    <name type="common">Zebra mussel</name>
    <name type="synonym">Mytilus polymorpha</name>
    <dbReference type="NCBI Taxonomy" id="45954"/>
    <lineage>
        <taxon>Eukaryota</taxon>
        <taxon>Metazoa</taxon>
        <taxon>Spiralia</taxon>
        <taxon>Lophotrochozoa</taxon>
        <taxon>Mollusca</taxon>
        <taxon>Bivalvia</taxon>
        <taxon>Autobranchia</taxon>
        <taxon>Heteroconchia</taxon>
        <taxon>Euheterodonta</taxon>
        <taxon>Imparidentia</taxon>
        <taxon>Neoheterodontei</taxon>
        <taxon>Myida</taxon>
        <taxon>Dreissenoidea</taxon>
        <taxon>Dreissenidae</taxon>
        <taxon>Dreissena</taxon>
    </lineage>
</organism>
<reference evidence="1" key="1">
    <citation type="journal article" date="2019" name="bioRxiv">
        <title>The Genome of the Zebra Mussel, Dreissena polymorpha: A Resource for Invasive Species Research.</title>
        <authorList>
            <person name="McCartney M.A."/>
            <person name="Auch B."/>
            <person name="Kono T."/>
            <person name="Mallez S."/>
            <person name="Zhang Y."/>
            <person name="Obille A."/>
            <person name="Becker A."/>
            <person name="Abrahante J.E."/>
            <person name="Garbe J."/>
            <person name="Badalamenti J.P."/>
            <person name="Herman A."/>
            <person name="Mangelson H."/>
            <person name="Liachko I."/>
            <person name="Sullivan S."/>
            <person name="Sone E.D."/>
            <person name="Koren S."/>
            <person name="Silverstein K.A.T."/>
            <person name="Beckman K.B."/>
            <person name="Gohl D.M."/>
        </authorList>
    </citation>
    <scope>NUCLEOTIDE SEQUENCE</scope>
    <source>
        <strain evidence="1">Duluth1</strain>
        <tissue evidence="1">Whole animal</tissue>
    </source>
</reference>
<keyword evidence="2" id="KW-1185">Reference proteome</keyword>
<dbReference type="EMBL" id="JAIWYP010000013">
    <property type="protein sequence ID" value="KAH3717129.1"/>
    <property type="molecule type" value="Genomic_DNA"/>
</dbReference>
<dbReference type="AlphaFoldDB" id="A0A9D4C4S4"/>
<reference evidence="1" key="2">
    <citation type="submission" date="2020-11" db="EMBL/GenBank/DDBJ databases">
        <authorList>
            <person name="McCartney M.A."/>
            <person name="Auch B."/>
            <person name="Kono T."/>
            <person name="Mallez S."/>
            <person name="Becker A."/>
            <person name="Gohl D.M."/>
            <person name="Silverstein K.A.T."/>
            <person name="Koren S."/>
            <person name="Bechman K.B."/>
            <person name="Herman A."/>
            <person name="Abrahante J.E."/>
            <person name="Garbe J."/>
        </authorList>
    </citation>
    <scope>NUCLEOTIDE SEQUENCE</scope>
    <source>
        <strain evidence="1">Duluth1</strain>
        <tissue evidence="1">Whole animal</tissue>
    </source>
</reference>
<accession>A0A9D4C4S4</accession>
<protein>
    <submittedName>
        <fullName evidence="1">Uncharacterized protein</fullName>
    </submittedName>
</protein>
<proteinExistence type="predicted"/>
<comment type="caution">
    <text evidence="1">The sequence shown here is derived from an EMBL/GenBank/DDBJ whole genome shotgun (WGS) entry which is preliminary data.</text>
</comment>
<sequence length="78" mass="9039">MWELKYSVSHYLPVVDIEEMDSVCLTPVSNCNSNLSRTDTTHVKRRSRQVKVSDNFEMSIKQLHLIVIIVCNEDVSTR</sequence>
<dbReference type="Proteomes" id="UP000828390">
    <property type="component" value="Unassembled WGS sequence"/>
</dbReference>
<evidence type="ECO:0000313" key="2">
    <source>
        <dbReference type="Proteomes" id="UP000828390"/>
    </source>
</evidence>
<evidence type="ECO:0000313" key="1">
    <source>
        <dbReference type="EMBL" id="KAH3717129.1"/>
    </source>
</evidence>
<gene>
    <name evidence="1" type="ORF">DPMN_059907</name>
</gene>
<name>A0A9D4C4S4_DREPO</name>